<dbReference type="AlphaFoldDB" id="B6YPR6"/>
<dbReference type="InterPro" id="IPR051729">
    <property type="entry name" value="Opine/Lysopine_DH"/>
</dbReference>
<evidence type="ECO:0000313" key="2">
    <source>
        <dbReference type="EMBL" id="CAJ43559.1"/>
    </source>
</evidence>
<dbReference type="InterPro" id="IPR008927">
    <property type="entry name" value="6-PGluconate_DH-like_C_sf"/>
</dbReference>
<dbReference type="InterPro" id="IPR013328">
    <property type="entry name" value="6PGD_dom2"/>
</dbReference>
<dbReference type="PANTHER" id="PTHR38015">
    <property type="entry name" value="BLR6086 PROTEIN"/>
    <property type="match status" value="1"/>
</dbReference>
<dbReference type="Pfam" id="PF02317">
    <property type="entry name" value="Octopine_DH"/>
    <property type="match status" value="1"/>
</dbReference>
<dbReference type="InterPro" id="IPR036291">
    <property type="entry name" value="NAD(P)-bd_dom_sf"/>
</dbReference>
<protein>
    <submittedName>
        <fullName evidence="2">Alanopine dehydrogenase</fullName>
        <ecNumber evidence="2">1.5.1.17</ecNumber>
    </submittedName>
</protein>
<dbReference type="Gene3D" id="3.40.50.720">
    <property type="entry name" value="NAD(P)-binding Rossmann-like Domain"/>
    <property type="match status" value="1"/>
</dbReference>
<name>B6YPR6_SIPNU</name>
<dbReference type="EC" id="1.5.1.17" evidence="2"/>
<dbReference type="InterPro" id="IPR003421">
    <property type="entry name" value="Opine_DH"/>
</dbReference>
<dbReference type="Gene3D" id="1.10.1040.10">
    <property type="entry name" value="N-(1-d-carboxylethyl)-l-norvaline Dehydrogenase, domain 2"/>
    <property type="match status" value="1"/>
</dbReference>
<dbReference type="SUPFAM" id="SSF51735">
    <property type="entry name" value="NAD(P)-binding Rossmann-fold domains"/>
    <property type="match status" value="1"/>
</dbReference>
<sequence>MVVALVCGGGNAAHVLAGMGASRPDTEVRVLTLYADEAERWEKALEGTTLCVTSKPDKKSYTANPTKVSKDPAKVVPGSDIIMITVPAFAHAQYFSAIKPHMKEGVVIVGLPGRAGFDFAAHGILGEKASCCTLISFESLPWACRLTEYGLSASILGTKQVLQGAMQLGTPNPPQDPVAMMQRLLGERPVLKTSGHLLSMTLMAVNSYIHPSIMYGRWHDYDGLPLKDAPLFYQGVDEMAANMLTKTSDEGVSVAKEIMKLRPAVDLTTVTPIIEWYQRCYSGEIGDPTNLMTSLHTNKAYDGLKHPVTENEDESVVPNFKYRYLTEDLPFGLAVVRGVAEIMKISTPNIDKVLLWGQEKIGKEYLVQGKLNGKDVCETRAPQAYGLTTLDAVLGF</sequence>
<dbReference type="GO" id="GO:0047636">
    <property type="term" value="F:alanopine dehydrogenase activity"/>
    <property type="evidence" value="ECO:0007669"/>
    <property type="project" value="UniProtKB-EC"/>
</dbReference>
<proteinExistence type="evidence at transcript level"/>
<feature type="domain" description="Opine dehydrogenase" evidence="1">
    <location>
        <begin position="195"/>
        <end position="359"/>
    </location>
</feature>
<keyword evidence="2" id="KW-0560">Oxidoreductase</keyword>
<dbReference type="SUPFAM" id="SSF48179">
    <property type="entry name" value="6-phosphogluconate dehydrogenase C-terminal domain-like"/>
    <property type="match status" value="1"/>
</dbReference>
<dbReference type="EMBL" id="AM158253">
    <property type="protein sequence ID" value="CAJ43559.1"/>
    <property type="molecule type" value="mRNA"/>
</dbReference>
<organism evidence="2">
    <name type="scientific">Sipunculus nudus</name>
    <name type="common">Sipunculan worm</name>
    <dbReference type="NCBI Taxonomy" id="6446"/>
    <lineage>
        <taxon>Eukaryota</taxon>
        <taxon>Metazoa</taxon>
        <taxon>Spiralia</taxon>
        <taxon>Lophotrochozoa</taxon>
        <taxon>Annelida</taxon>
        <taxon>Sipuncula</taxon>
        <taxon>Sipunculidea</taxon>
        <taxon>Golfingiida</taxon>
        <taxon>Sipunculidae</taxon>
        <taxon>Sipunculus</taxon>
    </lineage>
</organism>
<evidence type="ECO:0000259" key="1">
    <source>
        <dbReference type="Pfam" id="PF02317"/>
    </source>
</evidence>
<gene>
    <name evidence="2" type="primary">alodh</name>
</gene>
<reference evidence="2" key="1">
    <citation type="submission" date="2005-11" db="EMBL/GenBank/DDBJ databases">
        <title>Primary structure of alanopine dehydrogenase in the peanut worm, Sipunculus nudus.</title>
        <authorList>
            <person name="Primassin S."/>
            <person name="Hergert U."/>
            <person name="Grieshaber M.K."/>
        </authorList>
    </citation>
    <scope>NUCLEOTIDE SEQUENCE</scope>
    <source>
        <tissue evidence="2">Body wall</tissue>
    </source>
</reference>
<accession>B6YPR6</accession>
<dbReference type="PANTHER" id="PTHR38015:SF1">
    <property type="entry name" value="OPINE DEHYDROGENASE DOMAIN-CONTAINING PROTEIN"/>
    <property type="match status" value="1"/>
</dbReference>